<dbReference type="RefSeq" id="WP_193803594.1">
    <property type="nucleotide sequence ID" value="NZ_JADEZV010000002.1"/>
</dbReference>
<feature type="domain" description="SAICAR synthetase/ADE2 N-terminal" evidence="7">
    <location>
        <begin position="8"/>
        <end position="220"/>
    </location>
</feature>
<evidence type="ECO:0000256" key="6">
    <source>
        <dbReference type="HAMAP-Rule" id="MF_00137"/>
    </source>
</evidence>
<evidence type="ECO:0000313" key="9">
    <source>
        <dbReference type="Proteomes" id="UP000652307"/>
    </source>
</evidence>
<evidence type="ECO:0000256" key="3">
    <source>
        <dbReference type="ARBA" id="ARBA00022741"/>
    </source>
</evidence>
<keyword evidence="2 6" id="KW-0436">Ligase</keyword>
<dbReference type="UniPathway" id="UPA00074">
    <property type="reaction ID" value="UER00131"/>
</dbReference>
<proteinExistence type="inferred from homology"/>
<evidence type="ECO:0000256" key="5">
    <source>
        <dbReference type="ARBA" id="ARBA00022840"/>
    </source>
</evidence>
<name>A0A843ADG4_9CREN</name>
<dbReference type="GO" id="GO:0006189">
    <property type="term" value="P:'de novo' IMP biosynthetic process"/>
    <property type="evidence" value="ECO:0007669"/>
    <property type="project" value="UniProtKB-UniRule"/>
</dbReference>
<comment type="pathway">
    <text evidence="1 6">Purine metabolism; IMP biosynthesis via de novo pathway; 5-amino-1-(5-phospho-D-ribosyl)imidazole-4-carboxamide from 5-amino-1-(5-phospho-D-ribosyl)imidazole-4-carboxylate: step 1/2.</text>
</comment>
<dbReference type="Gene3D" id="3.30.200.20">
    <property type="entry name" value="Phosphorylase Kinase, domain 1"/>
    <property type="match status" value="1"/>
</dbReference>
<evidence type="ECO:0000256" key="4">
    <source>
        <dbReference type="ARBA" id="ARBA00022755"/>
    </source>
</evidence>
<dbReference type="PANTHER" id="PTHR43599:SF3">
    <property type="entry name" value="SI:DKEY-6E2.2"/>
    <property type="match status" value="1"/>
</dbReference>
<protein>
    <recommendedName>
        <fullName evidence="6">Phosphoribosylaminoimidazole-succinocarboxamide synthase</fullName>
        <ecNumber evidence="6">6.3.2.6</ecNumber>
    </recommendedName>
    <alternativeName>
        <fullName evidence="6">SAICAR synthetase</fullName>
    </alternativeName>
</protein>
<dbReference type="PANTHER" id="PTHR43599">
    <property type="entry name" value="MULTIFUNCTIONAL PROTEIN ADE2"/>
    <property type="match status" value="1"/>
</dbReference>
<keyword evidence="3 6" id="KW-0547">Nucleotide-binding</keyword>
<dbReference type="Proteomes" id="UP000652307">
    <property type="component" value="Unassembled WGS sequence"/>
</dbReference>
<dbReference type="AlphaFoldDB" id="A0A843ADG4"/>
<dbReference type="PROSITE" id="PS01057">
    <property type="entry name" value="SAICAR_SYNTHETASE_1"/>
    <property type="match status" value="1"/>
</dbReference>
<comment type="catalytic activity">
    <reaction evidence="6">
        <text>5-amino-1-(5-phospho-D-ribosyl)imidazole-4-carboxylate + L-aspartate + ATP = (2S)-2-[5-amino-1-(5-phospho-beta-D-ribosyl)imidazole-4-carboxamido]succinate + ADP + phosphate + 2 H(+)</text>
        <dbReference type="Rhea" id="RHEA:22628"/>
        <dbReference type="ChEBI" id="CHEBI:15378"/>
        <dbReference type="ChEBI" id="CHEBI:29991"/>
        <dbReference type="ChEBI" id="CHEBI:30616"/>
        <dbReference type="ChEBI" id="CHEBI:43474"/>
        <dbReference type="ChEBI" id="CHEBI:58443"/>
        <dbReference type="ChEBI" id="CHEBI:77657"/>
        <dbReference type="ChEBI" id="CHEBI:456216"/>
        <dbReference type="EC" id="6.3.2.6"/>
    </reaction>
</comment>
<dbReference type="Pfam" id="PF01259">
    <property type="entry name" value="SAICAR_synt"/>
    <property type="match status" value="1"/>
</dbReference>
<comment type="caution">
    <text evidence="8">The sequence shown here is derived from an EMBL/GenBank/DDBJ whole genome shotgun (WGS) entry which is preliminary data.</text>
</comment>
<evidence type="ECO:0000256" key="2">
    <source>
        <dbReference type="ARBA" id="ARBA00022598"/>
    </source>
</evidence>
<dbReference type="HAMAP" id="MF_00137">
    <property type="entry name" value="SAICAR_synth"/>
    <property type="match status" value="1"/>
</dbReference>
<sequence>MEPSFFPIYVGKSKNVYKHPYDEKLLIMEFKDDVTAGDGAIRTIAPHKGIINARTSHFFFKLLEGKGLKTHMVEFNGNNKMIVKRLKMIPIEFIARNYAYGSLLKRLPLFKLMQPLDPPLIEFHYKDDSLHDPLITHDDIILSGLLTKGQLGKIVSITADINMILRTFLEEKGLKLVDIKLEYGFDENGEIILADEITGDGFRVVDERENHLDKEIFRKTKDVKLLIESYMKLASILGIDLSDIK</sequence>
<gene>
    <name evidence="6" type="primary">purC</name>
    <name evidence="8" type="ORF">IOK49_03565</name>
</gene>
<dbReference type="InterPro" id="IPR028923">
    <property type="entry name" value="SAICAR_synt/ADE2_N"/>
</dbReference>
<evidence type="ECO:0000259" key="7">
    <source>
        <dbReference type="Pfam" id="PF01259"/>
    </source>
</evidence>
<dbReference type="GO" id="GO:0004639">
    <property type="term" value="F:phosphoribosylaminoimidazolesuccinocarboxamide synthase activity"/>
    <property type="evidence" value="ECO:0007669"/>
    <property type="project" value="UniProtKB-UniRule"/>
</dbReference>
<keyword evidence="4 6" id="KW-0658">Purine biosynthesis</keyword>
<dbReference type="InterPro" id="IPR050089">
    <property type="entry name" value="SAICAR_synthetase"/>
</dbReference>
<keyword evidence="5 6" id="KW-0067">ATP-binding</keyword>
<dbReference type="SUPFAM" id="SSF56104">
    <property type="entry name" value="SAICAR synthase-like"/>
    <property type="match status" value="1"/>
</dbReference>
<organism evidence="8 9">
    <name type="scientific">Fervidicoccus fontis</name>
    <dbReference type="NCBI Taxonomy" id="683846"/>
    <lineage>
        <taxon>Archaea</taxon>
        <taxon>Thermoproteota</taxon>
        <taxon>Thermoprotei</taxon>
        <taxon>Fervidicoccales</taxon>
        <taxon>Fervidicoccaceae</taxon>
        <taxon>Fervidicoccus</taxon>
    </lineage>
</organism>
<reference evidence="8" key="1">
    <citation type="submission" date="2020-10" db="EMBL/GenBank/DDBJ databases">
        <title>Fervidococcus fontis strain 3639Fd - the first crenarchaeon capable of growth on lipids.</title>
        <authorList>
            <person name="Kochetkova T.V."/>
            <person name="Elcheninov A.G."/>
            <person name="Toschakov S.V."/>
            <person name="Kublanov I.V."/>
        </authorList>
    </citation>
    <scope>NUCLEOTIDE SEQUENCE</scope>
    <source>
        <strain evidence="8">3639Fd</strain>
    </source>
</reference>
<comment type="similarity">
    <text evidence="6">Belongs to the SAICAR synthetase family.</text>
</comment>
<dbReference type="Gene3D" id="3.30.470.20">
    <property type="entry name" value="ATP-grasp fold, B domain"/>
    <property type="match status" value="1"/>
</dbReference>
<evidence type="ECO:0000256" key="1">
    <source>
        <dbReference type="ARBA" id="ARBA00004672"/>
    </source>
</evidence>
<dbReference type="GO" id="GO:0005524">
    <property type="term" value="F:ATP binding"/>
    <property type="evidence" value="ECO:0007669"/>
    <property type="project" value="UniProtKB-KW"/>
</dbReference>
<evidence type="ECO:0000313" key="8">
    <source>
        <dbReference type="EMBL" id="MBE9391157.1"/>
    </source>
</evidence>
<dbReference type="EMBL" id="JADEZV010000002">
    <property type="protein sequence ID" value="MBE9391157.1"/>
    <property type="molecule type" value="Genomic_DNA"/>
</dbReference>
<accession>A0A843ADG4</accession>
<dbReference type="EC" id="6.3.2.6" evidence="6"/>
<dbReference type="InterPro" id="IPR018236">
    <property type="entry name" value="SAICAR_synthetase_CS"/>
</dbReference>